<organism evidence="2 3">
    <name type="scientific">Pirellulimonas nuda</name>
    <dbReference type="NCBI Taxonomy" id="2528009"/>
    <lineage>
        <taxon>Bacteria</taxon>
        <taxon>Pseudomonadati</taxon>
        <taxon>Planctomycetota</taxon>
        <taxon>Planctomycetia</taxon>
        <taxon>Pirellulales</taxon>
        <taxon>Lacipirellulaceae</taxon>
        <taxon>Pirellulimonas</taxon>
    </lineage>
</organism>
<gene>
    <name evidence="2" type="ORF">Pla175_09300</name>
</gene>
<feature type="domain" description="DNA mimic protein DMP19 C-terminal" evidence="1">
    <location>
        <begin position="17"/>
        <end position="131"/>
    </location>
</feature>
<dbReference type="AlphaFoldDB" id="A0A518D7Y2"/>
<dbReference type="InterPro" id="IPR025402">
    <property type="entry name" value="DMP19_C"/>
</dbReference>
<accession>A0A518D7Y2</accession>
<dbReference type="Pfam" id="PF14300">
    <property type="entry name" value="DMP19"/>
    <property type="match status" value="1"/>
</dbReference>
<evidence type="ECO:0000313" key="2">
    <source>
        <dbReference type="EMBL" id="QDU87565.1"/>
    </source>
</evidence>
<reference evidence="2 3" key="1">
    <citation type="submission" date="2019-02" db="EMBL/GenBank/DDBJ databases">
        <title>Deep-cultivation of Planctomycetes and their phenomic and genomic characterization uncovers novel biology.</title>
        <authorList>
            <person name="Wiegand S."/>
            <person name="Jogler M."/>
            <person name="Boedeker C."/>
            <person name="Pinto D."/>
            <person name="Vollmers J."/>
            <person name="Rivas-Marin E."/>
            <person name="Kohn T."/>
            <person name="Peeters S.H."/>
            <person name="Heuer A."/>
            <person name="Rast P."/>
            <person name="Oberbeckmann S."/>
            <person name="Bunk B."/>
            <person name="Jeske O."/>
            <person name="Meyerdierks A."/>
            <person name="Storesund J.E."/>
            <person name="Kallscheuer N."/>
            <person name="Luecker S."/>
            <person name="Lage O.M."/>
            <person name="Pohl T."/>
            <person name="Merkel B.J."/>
            <person name="Hornburger P."/>
            <person name="Mueller R.-W."/>
            <person name="Bruemmer F."/>
            <person name="Labrenz M."/>
            <person name="Spormann A.M."/>
            <person name="Op den Camp H."/>
            <person name="Overmann J."/>
            <person name="Amann R."/>
            <person name="Jetten M.S.M."/>
            <person name="Mascher T."/>
            <person name="Medema M.H."/>
            <person name="Devos D.P."/>
            <person name="Kaster A.-K."/>
            <person name="Ovreas L."/>
            <person name="Rohde M."/>
            <person name="Galperin M.Y."/>
            <person name="Jogler C."/>
        </authorList>
    </citation>
    <scope>NUCLEOTIDE SEQUENCE [LARGE SCALE GENOMIC DNA]</scope>
    <source>
        <strain evidence="2 3">Pla175</strain>
    </source>
</reference>
<dbReference type="Gene3D" id="1.20.1420.60">
    <property type="match status" value="1"/>
</dbReference>
<proteinExistence type="predicted"/>
<dbReference type="EMBL" id="CP036291">
    <property type="protein sequence ID" value="QDU87565.1"/>
    <property type="molecule type" value="Genomic_DNA"/>
</dbReference>
<sequence length="139" mass="16046">MNWDELWDKYREVDYEGLKQPEQVWLNTRAFIDSVNNGGLISFFYNSGADLYDDTVFALGELKAFEALEALESFGKLFGDDVPFDIDERNRIISAWEDNGPEVKACENVDKVLYPLFPKLEETLEAYLIEHGLDPDYGF</sequence>
<evidence type="ECO:0000259" key="1">
    <source>
        <dbReference type="Pfam" id="PF14300"/>
    </source>
</evidence>
<dbReference type="Proteomes" id="UP000317429">
    <property type="component" value="Chromosome"/>
</dbReference>
<protein>
    <recommendedName>
        <fullName evidence="1">DNA mimic protein DMP19 C-terminal domain-containing protein</fullName>
    </recommendedName>
</protein>
<name>A0A518D7Y2_9BACT</name>
<evidence type="ECO:0000313" key="3">
    <source>
        <dbReference type="Proteomes" id="UP000317429"/>
    </source>
</evidence>
<keyword evidence="3" id="KW-1185">Reference proteome</keyword>
<dbReference type="KEGG" id="pnd:Pla175_09300"/>